<gene>
    <name evidence="2" type="ORF">UU77_C0055G0002</name>
</gene>
<keyword evidence="1" id="KW-0812">Transmembrane</keyword>
<proteinExistence type="predicted"/>
<protein>
    <submittedName>
        <fullName evidence="2">Uncharacterized protein</fullName>
    </submittedName>
</protein>
<comment type="caution">
    <text evidence="2">The sequence shown here is derived from an EMBL/GenBank/DDBJ whole genome shotgun (WGS) entry which is preliminary data.</text>
</comment>
<organism evidence="2 3">
    <name type="scientific">candidate division WWE3 bacterium GW2011_GWC1_41_7</name>
    <dbReference type="NCBI Taxonomy" id="1619119"/>
    <lineage>
        <taxon>Bacteria</taxon>
        <taxon>Katanobacteria</taxon>
    </lineage>
</organism>
<keyword evidence="1" id="KW-0472">Membrane</keyword>
<reference evidence="2 3" key="1">
    <citation type="journal article" date="2015" name="Nature">
        <title>rRNA introns, odd ribosomes, and small enigmatic genomes across a large radiation of phyla.</title>
        <authorList>
            <person name="Brown C.T."/>
            <person name="Hug L.A."/>
            <person name="Thomas B.C."/>
            <person name="Sharon I."/>
            <person name="Castelle C.J."/>
            <person name="Singh A."/>
            <person name="Wilkins M.J."/>
            <person name="Williams K.H."/>
            <person name="Banfield J.F."/>
        </authorList>
    </citation>
    <scope>NUCLEOTIDE SEQUENCE [LARGE SCALE GENOMIC DNA]</scope>
</reference>
<accession>A0A0G0ZAT6</accession>
<keyword evidence="1" id="KW-1133">Transmembrane helix</keyword>
<evidence type="ECO:0000256" key="1">
    <source>
        <dbReference type="SAM" id="Phobius"/>
    </source>
</evidence>
<evidence type="ECO:0000313" key="2">
    <source>
        <dbReference type="EMBL" id="KKS19191.1"/>
    </source>
</evidence>
<feature type="transmembrane region" description="Helical" evidence="1">
    <location>
        <begin position="74"/>
        <end position="94"/>
    </location>
</feature>
<name>A0A0G0ZAT6_UNCKA</name>
<sequence>MNWKLVQNVYAVSTELEDPLGGRFTSLSSVFGWAINIVIGVGWALVFIFLALGFIRYITSRGDPKSAAGAQSSLVHTLIGGVGLFFLTAFRFIITGLLGAEENLGPPEITGFLVNR</sequence>
<dbReference type="AlphaFoldDB" id="A0A0G0ZAT6"/>
<evidence type="ECO:0000313" key="3">
    <source>
        <dbReference type="Proteomes" id="UP000034507"/>
    </source>
</evidence>
<feature type="transmembrane region" description="Helical" evidence="1">
    <location>
        <begin position="30"/>
        <end position="54"/>
    </location>
</feature>
<dbReference type="Proteomes" id="UP000034507">
    <property type="component" value="Unassembled WGS sequence"/>
</dbReference>
<dbReference type="EMBL" id="LCBX01000055">
    <property type="protein sequence ID" value="KKS19191.1"/>
    <property type="molecule type" value="Genomic_DNA"/>
</dbReference>